<dbReference type="RefSeq" id="WP_076390952.1">
    <property type="nucleotide sequence ID" value="NZ_FTOV01000002.1"/>
</dbReference>
<organism evidence="3 4">
    <name type="scientific">Chryseobacterium gambrini</name>
    <dbReference type="NCBI Taxonomy" id="373672"/>
    <lineage>
        <taxon>Bacteria</taxon>
        <taxon>Pseudomonadati</taxon>
        <taxon>Bacteroidota</taxon>
        <taxon>Flavobacteriia</taxon>
        <taxon>Flavobacteriales</taxon>
        <taxon>Weeksellaceae</taxon>
        <taxon>Chryseobacterium group</taxon>
        <taxon>Chryseobacterium</taxon>
    </lineage>
</organism>
<evidence type="ECO:0008006" key="5">
    <source>
        <dbReference type="Google" id="ProtNLM"/>
    </source>
</evidence>
<dbReference type="Proteomes" id="UP000185781">
    <property type="component" value="Unassembled WGS sequence"/>
</dbReference>
<evidence type="ECO:0000256" key="1">
    <source>
        <dbReference type="SAM" id="Coils"/>
    </source>
</evidence>
<reference evidence="3 4" key="1">
    <citation type="submission" date="2017-01" db="EMBL/GenBank/DDBJ databases">
        <authorList>
            <person name="Mah S.A."/>
            <person name="Swanson W.J."/>
            <person name="Moy G.W."/>
            <person name="Vacquier V.D."/>
        </authorList>
    </citation>
    <scope>NUCLEOTIDE SEQUENCE [LARGE SCALE GENOMIC DNA]</scope>
    <source>
        <strain evidence="3 4">DSM 18014</strain>
    </source>
</reference>
<dbReference type="AlphaFoldDB" id="A0A1N7LUQ7"/>
<keyword evidence="2" id="KW-0472">Membrane</keyword>
<evidence type="ECO:0000256" key="2">
    <source>
        <dbReference type="SAM" id="Phobius"/>
    </source>
</evidence>
<dbReference type="OrthoDB" id="1358465at2"/>
<keyword evidence="2" id="KW-1133">Transmembrane helix</keyword>
<feature type="transmembrane region" description="Helical" evidence="2">
    <location>
        <begin position="6"/>
        <end position="27"/>
    </location>
</feature>
<keyword evidence="1" id="KW-0175">Coiled coil</keyword>
<keyword evidence="2" id="KW-0812">Transmembrane</keyword>
<dbReference type="Gene3D" id="1.20.120.1490">
    <property type="match status" value="1"/>
</dbReference>
<evidence type="ECO:0000313" key="4">
    <source>
        <dbReference type="Proteomes" id="UP000185781"/>
    </source>
</evidence>
<feature type="coiled-coil region" evidence="1">
    <location>
        <begin position="51"/>
        <end position="78"/>
    </location>
</feature>
<protein>
    <recommendedName>
        <fullName evidence="5">Heavy-metal resistance</fullName>
    </recommendedName>
</protein>
<sequence length="149" mass="17816">MTKNRFYIFIIVGLLISNLLLVIFMLTRKPPHHSGPRNLIIERLHLDEKQIQQYDVLIQQHRMQIREKEHEMMDAKTQYYSLLKNKDQINGDSLVQHIGTISMETEKINFKHFQDIRKICRPDQLQDFDHLIDEFESLFAPGPKPPHER</sequence>
<name>A0A1N7LUQ7_9FLAO</name>
<proteinExistence type="predicted"/>
<dbReference type="EMBL" id="FTOV01000002">
    <property type="protein sequence ID" value="SIS77504.1"/>
    <property type="molecule type" value="Genomic_DNA"/>
</dbReference>
<gene>
    <name evidence="3" type="ORF">SAMN05421785_102510</name>
</gene>
<accession>A0A1N7LUQ7</accession>
<dbReference type="STRING" id="373672.SAMN05421785_102510"/>
<evidence type="ECO:0000313" key="3">
    <source>
        <dbReference type="EMBL" id="SIS77504.1"/>
    </source>
</evidence>